<organism evidence="3 4">
    <name type="scientific">candidate division WWE3 bacterium</name>
    <dbReference type="NCBI Taxonomy" id="2053526"/>
    <lineage>
        <taxon>Bacteria</taxon>
        <taxon>Katanobacteria</taxon>
    </lineage>
</organism>
<reference evidence="3" key="1">
    <citation type="submission" date="2020-05" db="EMBL/GenBank/DDBJ databases">
        <title>High-Quality Genomes of Partial-Nitritation/Anammox System by Hierarchical Clustering Based Hybrid Assembly.</title>
        <authorList>
            <person name="Liu L."/>
            <person name="Wang Y."/>
            <person name="Che Y."/>
            <person name="Chen Y."/>
            <person name="Xia Y."/>
            <person name="Luo R."/>
            <person name="Cheng S.H."/>
            <person name="Zheng C."/>
            <person name="Zhang T."/>
        </authorList>
    </citation>
    <scope>NUCLEOTIDE SEQUENCE</scope>
    <source>
        <strain evidence="3">H1_PAT1</strain>
    </source>
</reference>
<feature type="transmembrane region" description="Helical" evidence="1">
    <location>
        <begin position="282"/>
        <end position="309"/>
    </location>
</feature>
<feature type="signal peptide" evidence="2">
    <location>
        <begin position="1"/>
        <end position="26"/>
    </location>
</feature>
<keyword evidence="1" id="KW-1133">Transmembrane helix</keyword>
<evidence type="ECO:0000313" key="4">
    <source>
        <dbReference type="Proteomes" id="UP000710385"/>
    </source>
</evidence>
<evidence type="ECO:0000313" key="3">
    <source>
        <dbReference type="EMBL" id="MBE7525256.1"/>
    </source>
</evidence>
<keyword evidence="1" id="KW-0472">Membrane</keyword>
<dbReference type="AlphaFoldDB" id="A0A928TTX9"/>
<dbReference type="EMBL" id="JABTTY010000001">
    <property type="protein sequence ID" value="MBE7525256.1"/>
    <property type="molecule type" value="Genomic_DNA"/>
</dbReference>
<protein>
    <submittedName>
        <fullName evidence="3">DUF916 domain-containing protein</fullName>
    </submittedName>
</protein>
<evidence type="ECO:0000256" key="1">
    <source>
        <dbReference type="SAM" id="Phobius"/>
    </source>
</evidence>
<keyword evidence="2" id="KW-0732">Signal</keyword>
<sequence length="324" mass="35603">MSPWKRFSFIVWGAILVSLIPAATQAITVSPVLFDFDIQPGSSQQAKITVVNDSNETQSFTLHTQNFIASGEEGSQEYLQEEQPSDLASWVIPDQPTIQIDPGASRDFPFLISVPEHADPGGHYATIFFTRAPGASGESGVGIAEQVGVLLLVNVPGDIVESIEVDSFRVKHAVVNRLPAEFEFRLRNLGSVHERPKGTLVIRNILGSVVARVPGNPNKSAILPNSVRRIDSGWAHTLDIPEDRGFWAETKNEWKNFAIGRYTASIDMTYGSNNVQIPVHTVSFWVLPWHLMLLALLGLVGIVLLIMLYNNLLVRAALKKSQAS</sequence>
<keyword evidence="1" id="KW-0812">Transmembrane</keyword>
<name>A0A928TTX9_UNCKA</name>
<comment type="caution">
    <text evidence="3">The sequence shown here is derived from an EMBL/GenBank/DDBJ whole genome shotgun (WGS) entry which is preliminary data.</text>
</comment>
<feature type="chain" id="PRO_5037393540" evidence="2">
    <location>
        <begin position="27"/>
        <end position="324"/>
    </location>
</feature>
<dbReference type="Proteomes" id="UP000710385">
    <property type="component" value="Unassembled WGS sequence"/>
</dbReference>
<gene>
    <name evidence="3" type="ORF">HS096_02610</name>
</gene>
<accession>A0A928TTX9</accession>
<evidence type="ECO:0000256" key="2">
    <source>
        <dbReference type="SAM" id="SignalP"/>
    </source>
</evidence>
<proteinExistence type="predicted"/>